<feature type="compositionally biased region" description="Polar residues" evidence="1">
    <location>
        <begin position="43"/>
        <end position="63"/>
    </location>
</feature>
<feature type="region of interest" description="Disordered" evidence="1">
    <location>
        <begin position="12"/>
        <end position="119"/>
    </location>
</feature>
<gene>
    <name evidence="2" type="ORF">c0_g1_i1</name>
</gene>
<dbReference type="AlphaFoldDB" id="A0A0K8VSY1"/>
<proteinExistence type="predicted"/>
<feature type="compositionally biased region" description="Low complexity" evidence="1">
    <location>
        <begin position="91"/>
        <end position="108"/>
    </location>
</feature>
<organism evidence="2">
    <name type="scientific">Bactrocera latifrons</name>
    <name type="common">Malaysian fruit fly</name>
    <name type="synonym">Chaetodacus latifrons</name>
    <dbReference type="NCBI Taxonomy" id="174628"/>
    <lineage>
        <taxon>Eukaryota</taxon>
        <taxon>Metazoa</taxon>
        <taxon>Ecdysozoa</taxon>
        <taxon>Arthropoda</taxon>
        <taxon>Hexapoda</taxon>
        <taxon>Insecta</taxon>
        <taxon>Pterygota</taxon>
        <taxon>Neoptera</taxon>
        <taxon>Endopterygota</taxon>
        <taxon>Diptera</taxon>
        <taxon>Brachycera</taxon>
        <taxon>Muscomorpha</taxon>
        <taxon>Tephritoidea</taxon>
        <taxon>Tephritidae</taxon>
        <taxon>Bactrocera</taxon>
        <taxon>Bactrocera</taxon>
    </lineage>
</organism>
<feature type="non-terminal residue" evidence="2">
    <location>
        <position position="1"/>
    </location>
</feature>
<accession>A0A0K8VSY1</accession>
<protein>
    <submittedName>
        <fullName evidence="2">Uncharacterized protein</fullName>
    </submittedName>
</protein>
<evidence type="ECO:0000256" key="1">
    <source>
        <dbReference type="SAM" id="MobiDB-lite"/>
    </source>
</evidence>
<name>A0A0K8VSY1_BACLA</name>
<feature type="compositionally biased region" description="Low complexity" evidence="1">
    <location>
        <begin position="73"/>
        <end position="83"/>
    </location>
</feature>
<sequence>NIILKAEMALNYNNTSGGKPRTNQKQQSRGSRSFRPRDYERMNSFNMGKIPTNQEGSWSNKMNVQDRYYEAMARGQQQQQPRPQQRRPQQRRNNNAGRAPPPVATTETPPKDEPLYEGSISASCPVTTTLSHNIEYSSLLVILEEFWRVAVRENNLFERKVPLCMFTHVMVGILQMRIAQHQRFDNGDSLFDFIDLKSAFGDAEFKVPKVLMDYFDSICTSVTPTGEKIRINQPKQSIPQGPVPETADCASASAGTFGKPTANNHNLYECYISPYITHRLIERTIEAATTRDFGDWNPFPHGWIPNDARVTQNLLGYRPPRQLHSDAISVLRDLTFLDDSTFLGRIRYSSAAANQVSKCLENIKSIEMVPLEFKSKESISIFGYKDYNCNHIDEEMPIASISTNVKTPYALGAPMAFKCQMQGFKVLRTIENPGFMILQPDGRAYDGWPETINDNFNMKGEFKPRNLTADKMSLREAAHICTAATGKMEGDVSTFITRCLKKEK</sequence>
<dbReference type="EMBL" id="GDHF01010313">
    <property type="protein sequence ID" value="JAI42001.1"/>
    <property type="molecule type" value="Transcribed_RNA"/>
</dbReference>
<evidence type="ECO:0000313" key="2">
    <source>
        <dbReference type="EMBL" id="JAI42001.1"/>
    </source>
</evidence>
<reference evidence="2" key="1">
    <citation type="submission" date="2015-06" db="EMBL/GenBank/DDBJ databases">
        <authorList>
            <person name="Hoefler B.C."/>
            <person name="Straight P.D."/>
        </authorList>
    </citation>
    <scope>NUCLEOTIDE SEQUENCE</scope>
</reference>
<feature type="compositionally biased region" description="Polar residues" evidence="1">
    <location>
        <begin position="12"/>
        <end position="31"/>
    </location>
</feature>